<reference evidence="3" key="1">
    <citation type="submission" date="2017-11" db="EMBL/GenBank/DDBJ databases">
        <authorList>
            <person name="Lima N.C."/>
            <person name="Parody-Merino A.M."/>
            <person name="Battley P.F."/>
            <person name="Fidler A.E."/>
            <person name="Prosdocimi F."/>
        </authorList>
    </citation>
    <scope>NUCLEOTIDE SEQUENCE [LARGE SCALE GENOMIC DNA]</scope>
</reference>
<dbReference type="OrthoDB" id="416454at2759"/>
<feature type="domain" description="Reverse transcriptase" evidence="1">
    <location>
        <begin position="6"/>
        <end position="189"/>
    </location>
</feature>
<dbReference type="CDD" id="cd01650">
    <property type="entry name" value="RT_nLTR_like"/>
    <property type="match status" value="1"/>
</dbReference>
<dbReference type="Pfam" id="PF00078">
    <property type="entry name" value="RVT_1"/>
    <property type="match status" value="1"/>
</dbReference>
<keyword evidence="2" id="KW-0548">Nucleotidyltransferase</keyword>
<dbReference type="Proteomes" id="UP000233556">
    <property type="component" value="Unassembled WGS sequence"/>
</dbReference>
<accession>A0A2I0UMF1</accession>
<keyword evidence="2" id="KW-0695">RNA-directed DNA polymerase</keyword>
<protein>
    <submittedName>
        <fullName evidence="2">Rna-directed dna polymerase from mobile element jockey-like</fullName>
    </submittedName>
</protein>
<dbReference type="InterPro" id="IPR000477">
    <property type="entry name" value="RT_dom"/>
</dbReference>
<gene>
    <name evidence="2" type="ORF">llap_2477</name>
</gene>
<dbReference type="AlphaFoldDB" id="A0A2I0UMF1"/>
<organism evidence="2 3">
    <name type="scientific">Limosa lapponica baueri</name>
    <dbReference type="NCBI Taxonomy" id="1758121"/>
    <lineage>
        <taxon>Eukaryota</taxon>
        <taxon>Metazoa</taxon>
        <taxon>Chordata</taxon>
        <taxon>Craniata</taxon>
        <taxon>Vertebrata</taxon>
        <taxon>Euteleostomi</taxon>
        <taxon>Archelosauria</taxon>
        <taxon>Archosauria</taxon>
        <taxon>Dinosauria</taxon>
        <taxon>Saurischia</taxon>
        <taxon>Theropoda</taxon>
        <taxon>Coelurosauria</taxon>
        <taxon>Aves</taxon>
        <taxon>Neognathae</taxon>
        <taxon>Neoaves</taxon>
        <taxon>Charadriiformes</taxon>
        <taxon>Scolopacidae</taxon>
        <taxon>Limosa</taxon>
    </lineage>
</organism>
<reference evidence="3" key="2">
    <citation type="submission" date="2017-12" db="EMBL/GenBank/DDBJ databases">
        <title>Genome sequence of the Bar-tailed Godwit (Limosa lapponica baueri).</title>
        <authorList>
            <person name="Lima N.C.B."/>
            <person name="Parody-Merino A.M."/>
            <person name="Battley P.F."/>
            <person name="Fidler A.E."/>
            <person name="Prosdocimi F."/>
        </authorList>
    </citation>
    <scope>NUCLEOTIDE SEQUENCE [LARGE SCALE GENOMIC DNA]</scope>
</reference>
<dbReference type="EMBL" id="KZ505684">
    <property type="protein sequence ID" value="PKU47236.1"/>
    <property type="molecule type" value="Genomic_DNA"/>
</dbReference>
<evidence type="ECO:0000313" key="3">
    <source>
        <dbReference type="Proteomes" id="UP000233556"/>
    </source>
</evidence>
<keyword evidence="3" id="KW-1185">Reference proteome</keyword>
<evidence type="ECO:0000259" key="1">
    <source>
        <dbReference type="Pfam" id="PF00078"/>
    </source>
</evidence>
<dbReference type="PANTHER" id="PTHR33332">
    <property type="entry name" value="REVERSE TRANSCRIPTASE DOMAIN-CONTAINING PROTEIN"/>
    <property type="match status" value="1"/>
</dbReference>
<keyword evidence="2" id="KW-0808">Transferase</keyword>
<evidence type="ECO:0000313" key="2">
    <source>
        <dbReference type="EMBL" id="PKU47236.1"/>
    </source>
</evidence>
<proteinExistence type="predicted"/>
<dbReference type="GO" id="GO:0003964">
    <property type="term" value="F:RNA-directed DNA polymerase activity"/>
    <property type="evidence" value="ECO:0007669"/>
    <property type="project" value="UniProtKB-KW"/>
</dbReference>
<sequence>MEQILLEAMLRHTEDREVIQDSQHGFIKGTSWLINLMAFYDGVTTSADKGRAMDVVYLDFCKAFDTVPHNIIFSKLERYDWWTVRWMRNGLDGNIQRAMVNSSMSRWRLVTSGVLQRSVLGPVLFNIFINYIDSGIECTQSKFADNTKLSGTVGMPKGWDAIQRDLDKIEKWAHVNLMKFNNAKCKVLHSGPGNPRYHYRLWDEGIESSPAKKDLGVLVDEKLDMI</sequence>
<name>A0A2I0UMF1_LIMLA</name>